<evidence type="ECO:0000313" key="2">
    <source>
        <dbReference type="Proteomes" id="UP001152888"/>
    </source>
</evidence>
<sequence length="57" mass="6817">MNKISEDECNEECKKVLEERMNRTKLLRNFFQKQKCDPFRHMKNEAGAVAVSKVEER</sequence>
<comment type="caution">
    <text evidence="1">The sequence shown here is derived from an EMBL/GenBank/DDBJ whole genome shotgun (WGS) entry which is preliminary data.</text>
</comment>
<dbReference type="Proteomes" id="UP001152888">
    <property type="component" value="Unassembled WGS sequence"/>
</dbReference>
<protein>
    <submittedName>
        <fullName evidence="1">Uncharacterized protein</fullName>
    </submittedName>
</protein>
<organism evidence="1 2">
    <name type="scientific">Acanthoscelides obtectus</name>
    <name type="common">Bean weevil</name>
    <name type="synonym">Bruchus obtectus</name>
    <dbReference type="NCBI Taxonomy" id="200917"/>
    <lineage>
        <taxon>Eukaryota</taxon>
        <taxon>Metazoa</taxon>
        <taxon>Ecdysozoa</taxon>
        <taxon>Arthropoda</taxon>
        <taxon>Hexapoda</taxon>
        <taxon>Insecta</taxon>
        <taxon>Pterygota</taxon>
        <taxon>Neoptera</taxon>
        <taxon>Endopterygota</taxon>
        <taxon>Coleoptera</taxon>
        <taxon>Polyphaga</taxon>
        <taxon>Cucujiformia</taxon>
        <taxon>Chrysomeloidea</taxon>
        <taxon>Chrysomelidae</taxon>
        <taxon>Bruchinae</taxon>
        <taxon>Bruchini</taxon>
        <taxon>Acanthoscelides</taxon>
    </lineage>
</organism>
<dbReference type="EMBL" id="CAKOFQ010007190">
    <property type="protein sequence ID" value="CAH1994079.1"/>
    <property type="molecule type" value="Genomic_DNA"/>
</dbReference>
<keyword evidence="2" id="KW-1185">Reference proteome</keyword>
<gene>
    <name evidence="1" type="ORF">ACAOBT_LOCUS21909</name>
</gene>
<accession>A0A9P0PRE5</accession>
<evidence type="ECO:0000313" key="1">
    <source>
        <dbReference type="EMBL" id="CAH1994079.1"/>
    </source>
</evidence>
<dbReference type="AlphaFoldDB" id="A0A9P0PRE5"/>
<name>A0A9P0PRE5_ACAOB</name>
<reference evidence="1" key="1">
    <citation type="submission" date="2022-03" db="EMBL/GenBank/DDBJ databases">
        <authorList>
            <person name="Sayadi A."/>
        </authorList>
    </citation>
    <scope>NUCLEOTIDE SEQUENCE</scope>
</reference>
<proteinExistence type="predicted"/>
<dbReference type="OrthoDB" id="10504998at2759"/>